<reference evidence="1 2" key="1">
    <citation type="journal article" date="2016" name="BMC Genomics">
        <title>Combined genomic and structural analyses of a cultured magnetotactic bacterium reveals its niche adaptation to a dynamic environment.</title>
        <authorList>
            <person name="Araujo A.C."/>
            <person name="Morillo V."/>
            <person name="Cypriano J."/>
            <person name="Teixeira L.C."/>
            <person name="Leao P."/>
            <person name="Lyra S."/>
            <person name="Almeida L.G."/>
            <person name="Bazylinski D.A."/>
            <person name="Vasconcellos A.T."/>
            <person name="Abreu F."/>
            <person name="Lins U."/>
        </authorList>
    </citation>
    <scope>NUCLEOTIDE SEQUENCE [LARGE SCALE GENOMIC DNA]</scope>
    <source>
        <strain evidence="1 2">IT-1</strain>
    </source>
</reference>
<dbReference type="EMBL" id="LVJN01000021">
    <property type="protein sequence ID" value="OSM00312.1"/>
    <property type="molecule type" value="Genomic_DNA"/>
</dbReference>
<evidence type="ECO:0000313" key="2">
    <source>
        <dbReference type="Proteomes" id="UP000194003"/>
    </source>
</evidence>
<dbReference type="RefSeq" id="WP_085446896.1">
    <property type="nucleotide sequence ID" value="NZ_LVJN01000021.1"/>
</dbReference>
<accession>A0A1Y2K293</accession>
<organism evidence="1 2">
    <name type="scientific">Magnetofaba australis IT-1</name>
    <dbReference type="NCBI Taxonomy" id="1434232"/>
    <lineage>
        <taxon>Bacteria</taxon>
        <taxon>Pseudomonadati</taxon>
        <taxon>Pseudomonadota</taxon>
        <taxon>Magnetococcia</taxon>
        <taxon>Magnetococcales</taxon>
        <taxon>Magnetococcaceae</taxon>
        <taxon>Magnetofaba</taxon>
    </lineage>
</organism>
<comment type="caution">
    <text evidence="1">The sequence shown here is derived from an EMBL/GenBank/DDBJ whole genome shotgun (WGS) entry which is preliminary data.</text>
</comment>
<sequence>MSITQFEATLARKEIFLQLTDPELLDLEEKALNGELDDNEMRRLDRLLNMLYDRAMFSVGLI</sequence>
<dbReference type="OrthoDB" id="9992010at2"/>
<gene>
    <name evidence="1" type="ORF">MAIT1_00802</name>
</gene>
<keyword evidence="2" id="KW-1185">Reference proteome</keyword>
<dbReference type="AlphaFoldDB" id="A0A1Y2K293"/>
<protein>
    <submittedName>
        <fullName evidence="1">Uncharacterized protein</fullName>
    </submittedName>
</protein>
<dbReference type="Proteomes" id="UP000194003">
    <property type="component" value="Unassembled WGS sequence"/>
</dbReference>
<name>A0A1Y2K293_9PROT</name>
<proteinExistence type="predicted"/>
<evidence type="ECO:0000313" key="1">
    <source>
        <dbReference type="EMBL" id="OSM00312.1"/>
    </source>
</evidence>